<evidence type="ECO:0000313" key="2">
    <source>
        <dbReference type="Proteomes" id="UP001235939"/>
    </source>
</evidence>
<name>A0ABY6KKN1_9ARAC</name>
<proteinExistence type="predicted"/>
<dbReference type="Proteomes" id="UP001235939">
    <property type="component" value="Chromosome 06"/>
</dbReference>
<dbReference type="EMBL" id="CP092868">
    <property type="protein sequence ID" value="UYV68962.1"/>
    <property type="molecule type" value="Genomic_DNA"/>
</dbReference>
<evidence type="ECO:0000313" key="1">
    <source>
        <dbReference type="EMBL" id="UYV68962.1"/>
    </source>
</evidence>
<keyword evidence="2" id="KW-1185">Reference proteome</keyword>
<organism evidence="1 2">
    <name type="scientific">Cordylochernes scorpioides</name>
    <dbReference type="NCBI Taxonomy" id="51811"/>
    <lineage>
        <taxon>Eukaryota</taxon>
        <taxon>Metazoa</taxon>
        <taxon>Ecdysozoa</taxon>
        <taxon>Arthropoda</taxon>
        <taxon>Chelicerata</taxon>
        <taxon>Arachnida</taxon>
        <taxon>Pseudoscorpiones</taxon>
        <taxon>Cheliferoidea</taxon>
        <taxon>Chernetidae</taxon>
        <taxon>Cordylochernes</taxon>
    </lineage>
</organism>
<sequence>MLVVVRGIRAVELGVKISSLADGSWTKIISLFATQKKQVGEKIFFSCFDDVCVSQGRPFLRLTHDVNMEDVARVMAKEWALRTPRIALVVITNVAPLTSWQNTRSWKPCRRESSRSR</sequence>
<protein>
    <submittedName>
        <fullName evidence="1">TRPM</fullName>
    </submittedName>
</protein>
<accession>A0ABY6KKN1</accession>
<reference evidence="1 2" key="1">
    <citation type="submission" date="2022-01" db="EMBL/GenBank/DDBJ databases">
        <title>A chromosomal length assembly of Cordylochernes scorpioides.</title>
        <authorList>
            <person name="Zeh D."/>
            <person name="Zeh J."/>
        </authorList>
    </citation>
    <scope>NUCLEOTIDE SEQUENCE [LARGE SCALE GENOMIC DNA]</scope>
    <source>
        <strain evidence="1">IN4F17</strain>
        <tissue evidence="1">Whole Body</tissue>
    </source>
</reference>
<gene>
    <name evidence="1" type="ORF">LAZ67_6001801</name>
</gene>